<dbReference type="InterPro" id="IPR027417">
    <property type="entry name" value="P-loop_NTPase"/>
</dbReference>
<dbReference type="GO" id="GO:0005524">
    <property type="term" value="F:ATP binding"/>
    <property type="evidence" value="ECO:0007669"/>
    <property type="project" value="InterPro"/>
</dbReference>
<evidence type="ECO:0000313" key="2">
    <source>
        <dbReference type="EMBL" id="CUU90014.1"/>
    </source>
</evidence>
<dbReference type="SUPFAM" id="SSF52540">
    <property type="entry name" value="P-loop containing nucleoside triphosphate hydrolases"/>
    <property type="match status" value="1"/>
</dbReference>
<comment type="caution">
    <text evidence="2">The sequence shown here is derived from an EMBL/GenBank/DDBJ whole genome shotgun (WGS) entry which is preliminary data.</text>
</comment>
<dbReference type="PANTHER" id="PTHR34301">
    <property type="entry name" value="DNA-BINDING PROTEIN-RELATED"/>
    <property type="match status" value="1"/>
</dbReference>
<dbReference type="Gene3D" id="3.40.50.300">
    <property type="entry name" value="P-loop containing nucleotide triphosphate hydrolases"/>
    <property type="match status" value="1"/>
</dbReference>
<dbReference type="Proteomes" id="UP000052237">
    <property type="component" value="Unassembled WGS sequence"/>
</dbReference>
<dbReference type="Pfam" id="PF01637">
    <property type="entry name" value="ATPase_2"/>
    <property type="match status" value="1"/>
</dbReference>
<evidence type="ECO:0000313" key="3">
    <source>
        <dbReference type="Proteomes" id="UP000052237"/>
    </source>
</evidence>
<evidence type="ECO:0000259" key="1">
    <source>
        <dbReference type="Pfam" id="PF01637"/>
    </source>
</evidence>
<keyword evidence="3" id="KW-1185">Reference proteome</keyword>
<dbReference type="AlphaFoldDB" id="A0A0S4SU75"/>
<accession>A0A0S4SU75</accession>
<name>A0A0S4SU75_CAMHY</name>
<dbReference type="EMBL" id="FAVB01000007">
    <property type="protein sequence ID" value="CUU90014.1"/>
    <property type="molecule type" value="Genomic_DNA"/>
</dbReference>
<protein>
    <submittedName>
        <fullName evidence="2">ATPase</fullName>
    </submittedName>
</protein>
<sequence>MLINPFYYGGSVQAEHFCNRIDEMEELTSDIYAGINVLIYAPRRFGKTSFVLKTMSNLNANDVKYIFLDFMYISTIDEFINRYFDLLAKSLEEPIDKVVKFFKNILNIKPNINVSFDLAGNPSFSLSMSDDNRIKTLEDVLNIPLDFANKGKRIVIIFDEFQEVESLDLEAKIRSIVQHHSNKVSYVFMGSKKSLLSSMFLDKNRPFYKSVKHFTIKEIQKDAWKDFITAKFTSTNKTIDQIYIDKIFEITKGFPYYTQQFAYELWNKCDKQVDDEVFSATLKTIIEREEDLFALEWSNLTQNQKKALKIVLEKGGKMLYDEAMMTKYQLKLGSFQVALKGLIQKDIIDKNAKEYYLSDPLFEFWVRHDMLYTTNYVNT</sequence>
<dbReference type="PANTHER" id="PTHR34301:SF8">
    <property type="entry name" value="ATPASE DOMAIN-CONTAINING PROTEIN"/>
    <property type="match status" value="1"/>
</dbReference>
<proteinExistence type="predicted"/>
<gene>
    <name evidence="2" type="ORF">ERS686654_02058</name>
</gene>
<feature type="domain" description="ATPase" evidence="1">
    <location>
        <begin position="17"/>
        <end position="259"/>
    </location>
</feature>
<organism evidence="2 3">
    <name type="scientific">Campylobacter hyointestinalis subsp. hyointestinalis</name>
    <dbReference type="NCBI Taxonomy" id="91352"/>
    <lineage>
        <taxon>Bacteria</taxon>
        <taxon>Pseudomonadati</taxon>
        <taxon>Campylobacterota</taxon>
        <taxon>Epsilonproteobacteria</taxon>
        <taxon>Campylobacterales</taxon>
        <taxon>Campylobacteraceae</taxon>
        <taxon>Campylobacter</taxon>
    </lineage>
</organism>
<dbReference type="InterPro" id="IPR011579">
    <property type="entry name" value="ATPase_dom"/>
</dbReference>
<dbReference type="RefSeq" id="WP_059435502.1">
    <property type="nucleotide sequence ID" value="NZ_FAVB01000007.1"/>
</dbReference>
<reference evidence="2 3" key="1">
    <citation type="submission" date="2015-11" db="EMBL/GenBank/DDBJ databases">
        <authorList>
            <consortium name="Pathogen Informatics"/>
        </authorList>
    </citation>
    <scope>NUCLEOTIDE SEQUENCE [LARGE SCALE GENOMIC DNA]</scope>
    <source>
        <strain evidence="2 3">006A-0059</strain>
    </source>
</reference>